<dbReference type="PROSITE" id="PS51257">
    <property type="entry name" value="PROKAR_LIPOPROTEIN"/>
    <property type="match status" value="1"/>
</dbReference>
<name>A0A1T5EUI6_9BACT</name>
<feature type="signal peptide" evidence="1">
    <location>
        <begin position="1"/>
        <end position="23"/>
    </location>
</feature>
<keyword evidence="3" id="KW-1185">Reference proteome</keyword>
<evidence type="ECO:0008006" key="4">
    <source>
        <dbReference type="Google" id="ProtNLM"/>
    </source>
</evidence>
<evidence type="ECO:0000313" key="3">
    <source>
        <dbReference type="Proteomes" id="UP000190852"/>
    </source>
</evidence>
<dbReference type="Gene3D" id="3.10.450.360">
    <property type="match status" value="1"/>
</dbReference>
<keyword evidence="1" id="KW-0732">Signal</keyword>
<accession>A0A1T5EUI6</accession>
<dbReference type="EMBL" id="FUYQ01000031">
    <property type="protein sequence ID" value="SKB87614.1"/>
    <property type="molecule type" value="Genomic_DNA"/>
</dbReference>
<sequence length="290" mass="34156">MKFRNCLFYSLLAVLFVSFTACEKENEMEKLTAEIPVAIKRDFNAKYPLATVTSFHAYSDSINEIEFVNDLQNKATVWYDKNVWKFTYTKVDDLKQLPVKVQDSFRNSPYANASVQDIYKAERRGIKQPLYTLHFKYAIKKTPNVEHYVFISEDGLFIKTLNWRPNDPSWFVRLPQDHFNYIARKYSGAEIRGYVNNGGYNEYFILHEGKVKFVTFRGEVESDRGFWYETRYELGRDAVVPENVIAYLHKTHPEFTYTHVYYIESPDGNSYHLQDKNHDQELGYIIGEGI</sequence>
<evidence type="ECO:0000313" key="2">
    <source>
        <dbReference type="EMBL" id="SKB87614.1"/>
    </source>
</evidence>
<reference evidence="3" key="1">
    <citation type="submission" date="2017-02" db="EMBL/GenBank/DDBJ databases">
        <authorList>
            <person name="Varghese N."/>
            <person name="Submissions S."/>
        </authorList>
    </citation>
    <scope>NUCLEOTIDE SEQUENCE [LARGE SCALE GENOMIC DNA]</scope>
    <source>
        <strain evidence="3">DSM 24967</strain>
    </source>
</reference>
<organism evidence="2 3">
    <name type="scientific">Parabacteroides chartae</name>
    <dbReference type="NCBI Taxonomy" id="1037355"/>
    <lineage>
        <taxon>Bacteria</taxon>
        <taxon>Pseudomonadati</taxon>
        <taxon>Bacteroidota</taxon>
        <taxon>Bacteroidia</taxon>
        <taxon>Bacteroidales</taxon>
        <taxon>Tannerellaceae</taxon>
        <taxon>Parabacteroides</taxon>
    </lineage>
</organism>
<protein>
    <recommendedName>
        <fullName evidence="4">Beta-lactamase-inhibitor-like, PepSY-like</fullName>
    </recommendedName>
</protein>
<dbReference type="AlphaFoldDB" id="A0A1T5EUI6"/>
<feature type="chain" id="PRO_5010523227" description="Beta-lactamase-inhibitor-like, PepSY-like" evidence="1">
    <location>
        <begin position="24"/>
        <end position="290"/>
    </location>
</feature>
<dbReference type="RefSeq" id="WP_079684520.1">
    <property type="nucleotide sequence ID" value="NZ_FUYQ01000031.1"/>
</dbReference>
<evidence type="ECO:0000256" key="1">
    <source>
        <dbReference type="SAM" id="SignalP"/>
    </source>
</evidence>
<proteinExistence type="predicted"/>
<dbReference type="Proteomes" id="UP000190852">
    <property type="component" value="Unassembled WGS sequence"/>
</dbReference>
<gene>
    <name evidence="2" type="ORF">SAMN05660349_03142</name>
</gene>
<dbReference type="SUPFAM" id="SSF160574">
    <property type="entry name" value="BT0923-like"/>
    <property type="match status" value="2"/>
</dbReference>